<protein>
    <submittedName>
        <fullName evidence="1">Uncharacterized protein</fullName>
    </submittedName>
</protein>
<dbReference type="Proteomes" id="UP000587396">
    <property type="component" value="Unassembled WGS sequence"/>
</dbReference>
<proteinExistence type="predicted"/>
<reference evidence="1 2" key="1">
    <citation type="submission" date="2020-08" db="EMBL/GenBank/DDBJ databases">
        <authorList>
            <person name="Liu C."/>
            <person name="Sun Q."/>
        </authorList>
    </citation>
    <scope>NUCLEOTIDE SEQUENCE [LARGE SCALE GENOMIC DNA]</scope>
    <source>
        <strain evidence="1 2">N22</strain>
    </source>
</reference>
<keyword evidence="2" id="KW-1185">Reference proteome</keyword>
<dbReference type="RefSeq" id="WP_185904083.1">
    <property type="nucleotide sequence ID" value="NZ_JACMSE010000001.1"/>
</dbReference>
<dbReference type="AlphaFoldDB" id="A0A842JB98"/>
<accession>A0A842JB98</accession>
<sequence length="66" mass="6873">MTRCAFGCIHCGKCGPASREGMVKPNPSGYCAFCKTQNAADATTCALCGKLLPRAPGVRKDAAPLR</sequence>
<gene>
    <name evidence="1" type="ORF">H7313_01850</name>
</gene>
<organism evidence="1 2">
    <name type="scientific">Gordonibacter massiliensis</name>
    <name type="common">ex Traore et al. 2017</name>
    <dbReference type="NCBI Taxonomy" id="1841863"/>
    <lineage>
        <taxon>Bacteria</taxon>
        <taxon>Bacillati</taxon>
        <taxon>Actinomycetota</taxon>
        <taxon>Coriobacteriia</taxon>
        <taxon>Eggerthellales</taxon>
        <taxon>Eggerthellaceae</taxon>
        <taxon>Gordonibacter</taxon>
    </lineage>
</organism>
<comment type="caution">
    <text evidence="1">The sequence shown here is derived from an EMBL/GenBank/DDBJ whole genome shotgun (WGS) entry which is preliminary data.</text>
</comment>
<dbReference type="EMBL" id="JACMSE010000001">
    <property type="protein sequence ID" value="MBC2888096.1"/>
    <property type="molecule type" value="Genomic_DNA"/>
</dbReference>
<evidence type="ECO:0000313" key="1">
    <source>
        <dbReference type="EMBL" id="MBC2888096.1"/>
    </source>
</evidence>
<evidence type="ECO:0000313" key="2">
    <source>
        <dbReference type="Proteomes" id="UP000587396"/>
    </source>
</evidence>
<name>A0A842JB98_9ACTN</name>